<sequence length="464" mass="52259">MPLSFSLLAECTAFILVGLCLIRIVREYFSPLSSIPNAGVGAPYSRLLWAFPTEFRGRITLDLPKLHEKLGPLVRIGPNEVSFYSMDMYDAVYKVNSRFKKDPRVYGEFVQGGSPALFSITYDSFELNVRISAHFLSDPVEHSKRRRLMGQLFNRSQMHKLEGLMLNHIDHFLQTVTSNRDRVNLLPRKYADGNYPADFSFGHTIGALDAYSQGAELDMIAKNDEKATWMPLLTSFPGLCNTWEWVEQIVSSKTGYRAPYNKAMLDFHQWAETSWRTTLSDNTNREKSTSPFPNLVQTMVNSNLPSSTALSEATENLGPGTDTTSATLAHVLWALGSNSDFQEQLFQDLAKVGFSTDMTTLEGIPRLRACVKEGIRWTGAAAAMLPRLVPEGGAEFYGHFLPENTVISSSPIWYLHDSVAFPRPKEFDPYRWLTSDAQKIRDDPLRDKFYIPFSKGANICMGAQ</sequence>
<keyword evidence="3" id="KW-0349">Heme</keyword>
<keyword evidence="2" id="KW-0843">Virulence</keyword>
<keyword evidence="3" id="KW-0479">Metal-binding</keyword>
<dbReference type="PANTHER" id="PTHR24305">
    <property type="entry name" value="CYTOCHROME P450"/>
    <property type="match status" value="1"/>
</dbReference>
<protein>
    <submittedName>
        <fullName evidence="4">Uncharacterized protein</fullName>
    </submittedName>
</protein>
<evidence type="ECO:0000313" key="5">
    <source>
        <dbReference type="Proteomes" id="UP000308671"/>
    </source>
</evidence>
<comment type="caution">
    <text evidence="4">The sequence shown here is derived from an EMBL/GenBank/DDBJ whole genome shotgun (WGS) entry which is preliminary data.</text>
</comment>
<organism evidence="4 5">
    <name type="scientific">Botrytis galanthina</name>
    <dbReference type="NCBI Taxonomy" id="278940"/>
    <lineage>
        <taxon>Eukaryota</taxon>
        <taxon>Fungi</taxon>
        <taxon>Dikarya</taxon>
        <taxon>Ascomycota</taxon>
        <taxon>Pezizomycotina</taxon>
        <taxon>Leotiomycetes</taxon>
        <taxon>Helotiales</taxon>
        <taxon>Sclerotiniaceae</taxon>
        <taxon>Botrytis</taxon>
    </lineage>
</organism>
<feature type="binding site" description="axial binding residue" evidence="3">
    <location>
        <position position="460"/>
    </location>
    <ligand>
        <name>heme</name>
        <dbReference type="ChEBI" id="CHEBI:30413"/>
    </ligand>
    <ligandPart>
        <name>Fe</name>
        <dbReference type="ChEBI" id="CHEBI:18248"/>
    </ligandPart>
</feature>
<evidence type="ECO:0000256" key="2">
    <source>
        <dbReference type="ARBA" id="ARBA00023026"/>
    </source>
</evidence>
<dbReference type="InterPro" id="IPR050121">
    <property type="entry name" value="Cytochrome_P450_monoxygenase"/>
</dbReference>
<keyword evidence="5" id="KW-1185">Reference proteome</keyword>
<dbReference type="Gene3D" id="1.10.630.10">
    <property type="entry name" value="Cytochrome P450"/>
    <property type="match status" value="1"/>
</dbReference>
<dbReference type="Proteomes" id="UP000308671">
    <property type="component" value="Unassembled WGS sequence"/>
</dbReference>
<accession>A0A4S8R0Z8</accession>
<keyword evidence="3" id="KW-0408">Iron</keyword>
<dbReference type="InterPro" id="IPR036396">
    <property type="entry name" value="Cyt_P450_sf"/>
</dbReference>
<dbReference type="PRINTS" id="PR00463">
    <property type="entry name" value="EP450I"/>
</dbReference>
<dbReference type="Pfam" id="PF00067">
    <property type="entry name" value="p450"/>
    <property type="match status" value="1"/>
</dbReference>
<dbReference type="InterPro" id="IPR002401">
    <property type="entry name" value="Cyt_P450_E_grp-I"/>
</dbReference>
<evidence type="ECO:0000256" key="1">
    <source>
        <dbReference type="ARBA" id="ARBA00010617"/>
    </source>
</evidence>
<dbReference type="GO" id="GO:0005506">
    <property type="term" value="F:iron ion binding"/>
    <property type="evidence" value="ECO:0007669"/>
    <property type="project" value="InterPro"/>
</dbReference>
<proteinExistence type="inferred from homology"/>
<evidence type="ECO:0000313" key="4">
    <source>
        <dbReference type="EMBL" id="THV49665.1"/>
    </source>
</evidence>
<dbReference type="GO" id="GO:0020037">
    <property type="term" value="F:heme binding"/>
    <property type="evidence" value="ECO:0007669"/>
    <property type="project" value="InterPro"/>
</dbReference>
<dbReference type="PANTHER" id="PTHR24305:SF166">
    <property type="entry name" value="CYTOCHROME P450 12A4, MITOCHONDRIAL-RELATED"/>
    <property type="match status" value="1"/>
</dbReference>
<dbReference type="InterPro" id="IPR001128">
    <property type="entry name" value="Cyt_P450"/>
</dbReference>
<dbReference type="AlphaFoldDB" id="A0A4S8R0Z8"/>
<name>A0A4S8R0Z8_9HELO</name>
<reference evidence="4 5" key="1">
    <citation type="submission" date="2017-12" db="EMBL/GenBank/DDBJ databases">
        <title>Comparative genomics of Botrytis spp.</title>
        <authorList>
            <person name="Valero-Jimenez C.A."/>
            <person name="Tapia P."/>
            <person name="Veloso J."/>
            <person name="Silva-Moreno E."/>
            <person name="Staats M."/>
            <person name="Valdes J.H."/>
            <person name="Van Kan J.A.L."/>
        </authorList>
    </citation>
    <scope>NUCLEOTIDE SEQUENCE [LARGE SCALE GENOMIC DNA]</scope>
    <source>
        <strain evidence="4 5">MUCL435</strain>
    </source>
</reference>
<dbReference type="OrthoDB" id="3945418at2759"/>
<comment type="similarity">
    <text evidence="1">Belongs to the cytochrome P450 family.</text>
</comment>
<dbReference type="EMBL" id="PQXL01000184">
    <property type="protein sequence ID" value="THV49665.1"/>
    <property type="molecule type" value="Genomic_DNA"/>
</dbReference>
<gene>
    <name evidence="4" type="ORF">BGAL_0184g00060</name>
</gene>
<dbReference type="GO" id="GO:0016705">
    <property type="term" value="F:oxidoreductase activity, acting on paired donors, with incorporation or reduction of molecular oxygen"/>
    <property type="evidence" value="ECO:0007669"/>
    <property type="project" value="InterPro"/>
</dbReference>
<comment type="cofactor">
    <cofactor evidence="3">
        <name>heme</name>
        <dbReference type="ChEBI" id="CHEBI:30413"/>
    </cofactor>
</comment>
<evidence type="ECO:0000256" key="3">
    <source>
        <dbReference type="PIRSR" id="PIRSR602401-1"/>
    </source>
</evidence>
<dbReference type="SUPFAM" id="SSF48264">
    <property type="entry name" value="Cytochrome P450"/>
    <property type="match status" value="1"/>
</dbReference>
<dbReference type="GO" id="GO:0004497">
    <property type="term" value="F:monooxygenase activity"/>
    <property type="evidence" value="ECO:0007669"/>
    <property type="project" value="InterPro"/>
</dbReference>